<name>A0A4Q0PEJ1_9FLAO</name>
<dbReference type="InterPro" id="IPR050834">
    <property type="entry name" value="Glycosyltransf_2"/>
</dbReference>
<protein>
    <submittedName>
        <fullName evidence="2">GT2 family glycosyltransferase</fullName>
    </submittedName>
</protein>
<dbReference type="Gene3D" id="3.90.550.10">
    <property type="entry name" value="Spore Coat Polysaccharide Biosynthesis Protein SpsA, Chain A"/>
    <property type="match status" value="1"/>
</dbReference>
<evidence type="ECO:0000313" key="3">
    <source>
        <dbReference type="Proteomes" id="UP000289238"/>
    </source>
</evidence>
<feature type="domain" description="Glycosyltransferase 2-like" evidence="1">
    <location>
        <begin position="243"/>
        <end position="366"/>
    </location>
</feature>
<dbReference type="EMBL" id="QOVM01000001">
    <property type="protein sequence ID" value="RXG24916.1"/>
    <property type="molecule type" value="Genomic_DNA"/>
</dbReference>
<sequence length="515" mass="59100">MIVLIHNGQKAISVTDRNTWKTIAVNTRILPEILIELAQKFSGRKLIWVHQEISELVDFNFIRSQKNAQTLLSFAVAHPYILNEELGFVDQSVFLTVNQAVCYPTYLMSADVGCITSNTLLHFAPHIPAYSDFNLFLAVLAKLGMPKGLLCYSEPRLIQSRSTNFKLRFSKNQKFTYSFIAATKSKAWLLLYEFQRLIYTKSISPFYLLNALGQEQIDTSSIQYLPKTEVKESFNFIIQSIDVVIPTIGRKAILYQTLLDLAAQSVTPKTVLLVEQNPDLGTFSELDYLQTENWPFEIKHAFTHKTGACNARNLALDQITSEWVFLADDDLRISSDFLEEALQFIGQAKPEAFTVSCLQKDEQERVRSVIQWEAFGSGCSFVKASVVKKIRFDTTFEYGFGEDADFGMQLRNSGVDVLYNPFLKLIHLKAPLGGFRTQLKKPWEYEEIQPKPVPTVLAFFLKHKIDSQILGYKTLLFLKFYKNQSVRNPFSYLRQMQKRWSLSKSWAEKLLSEKQ</sequence>
<dbReference type="CDD" id="cd00761">
    <property type="entry name" value="Glyco_tranf_GTA_type"/>
    <property type="match status" value="1"/>
</dbReference>
<accession>A0A4Q0PEJ1</accession>
<dbReference type="InterPro" id="IPR001173">
    <property type="entry name" value="Glyco_trans_2-like"/>
</dbReference>
<dbReference type="InterPro" id="IPR029044">
    <property type="entry name" value="Nucleotide-diphossugar_trans"/>
</dbReference>
<evidence type="ECO:0000259" key="1">
    <source>
        <dbReference type="Pfam" id="PF00535"/>
    </source>
</evidence>
<reference evidence="2 3" key="1">
    <citation type="submission" date="2018-07" db="EMBL/GenBank/DDBJ databases">
        <title>Leeuwenhoekiella genomics.</title>
        <authorList>
            <person name="Tahon G."/>
            <person name="Willems A."/>
        </authorList>
    </citation>
    <scope>NUCLEOTIDE SEQUENCE [LARGE SCALE GENOMIC DNA]</scope>
    <source>
        <strain evidence="2 3">LMG 22550</strain>
    </source>
</reference>
<keyword evidence="2" id="KW-0808">Transferase</keyword>
<dbReference type="RefSeq" id="WP_128756625.1">
    <property type="nucleotide sequence ID" value="NZ_QOVM01000001.1"/>
</dbReference>
<keyword evidence="3" id="KW-1185">Reference proteome</keyword>
<proteinExistence type="predicted"/>
<dbReference type="AlphaFoldDB" id="A0A4Q0PEJ1"/>
<dbReference type="PANTHER" id="PTHR43685">
    <property type="entry name" value="GLYCOSYLTRANSFERASE"/>
    <property type="match status" value="1"/>
</dbReference>
<organism evidence="2 3">
    <name type="scientific">Leeuwenhoekiella aequorea</name>
    <dbReference type="NCBI Taxonomy" id="283736"/>
    <lineage>
        <taxon>Bacteria</taxon>
        <taxon>Pseudomonadati</taxon>
        <taxon>Bacteroidota</taxon>
        <taxon>Flavobacteriia</taxon>
        <taxon>Flavobacteriales</taxon>
        <taxon>Flavobacteriaceae</taxon>
        <taxon>Leeuwenhoekiella</taxon>
    </lineage>
</organism>
<dbReference type="Proteomes" id="UP000289238">
    <property type="component" value="Unassembled WGS sequence"/>
</dbReference>
<dbReference type="PANTHER" id="PTHR43685:SF2">
    <property type="entry name" value="GLYCOSYLTRANSFERASE 2-LIKE DOMAIN-CONTAINING PROTEIN"/>
    <property type="match status" value="1"/>
</dbReference>
<gene>
    <name evidence="2" type="ORF">DSM00_712</name>
</gene>
<dbReference type="SUPFAM" id="SSF53448">
    <property type="entry name" value="Nucleotide-diphospho-sugar transferases"/>
    <property type="match status" value="1"/>
</dbReference>
<dbReference type="Pfam" id="PF00535">
    <property type="entry name" value="Glycos_transf_2"/>
    <property type="match status" value="1"/>
</dbReference>
<dbReference type="GO" id="GO:0016740">
    <property type="term" value="F:transferase activity"/>
    <property type="evidence" value="ECO:0007669"/>
    <property type="project" value="UniProtKB-KW"/>
</dbReference>
<dbReference type="OrthoDB" id="1326385at2"/>
<evidence type="ECO:0000313" key="2">
    <source>
        <dbReference type="EMBL" id="RXG24916.1"/>
    </source>
</evidence>
<comment type="caution">
    <text evidence="2">The sequence shown here is derived from an EMBL/GenBank/DDBJ whole genome shotgun (WGS) entry which is preliminary data.</text>
</comment>